<feature type="region of interest" description="Disordered" evidence="1">
    <location>
        <begin position="45"/>
        <end position="91"/>
    </location>
</feature>
<evidence type="ECO:0000313" key="3">
    <source>
        <dbReference type="Proteomes" id="UP000652013"/>
    </source>
</evidence>
<feature type="region of interest" description="Disordered" evidence="1">
    <location>
        <begin position="1"/>
        <end position="31"/>
    </location>
</feature>
<accession>A0A8J4DJA0</accession>
<evidence type="ECO:0000313" key="2">
    <source>
        <dbReference type="EMBL" id="GIJ03134.1"/>
    </source>
</evidence>
<dbReference type="EMBL" id="BOOY01000018">
    <property type="protein sequence ID" value="GIJ03134.1"/>
    <property type="molecule type" value="Genomic_DNA"/>
</dbReference>
<dbReference type="Proteomes" id="UP000652013">
    <property type="component" value="Unassembled WGS sequence"/>
</dbReference>
<protein>
    <submittedName>
        <fullName evidence="2">Uncharacterized protein</fullName>
    </submittedName>
</protein>
<evidence type="ECO:0000256" key="1">
    <source>
        <dbReference type="SAM" id="MobiDB-lite"/>
    </source>
</evidence>
<feature type="compositionally biased region" description="Low complexity" evidence="1">
    <location>
        <begin position="45"/>
        <end position="81"/>
    </location>
</feature>
<name>A0A8J4DJA0_9ACTN</name>
<reference evidence="2" key="1">
    <citation type="submission" date="2021-01" db="EMBL/GenBank/DDBJ databases">
        <title>Whole genome shotgun sequence of Spirilliplanes yamanashiensis NBRC 15828.</title>
        <authorList>
            <person name="Komaki H."/>
            <person name="Tamura T."/>
        </authorList>
    </citation>
    <scope>NUCLEOTIDE SEQUENCE</scope>
    <source>
        <strain evidence="2">NBRC 15828</strain>
    </source>
</reference>
<sequence length="259" mass="27168">MTAGQSRPPRTDLPYLRRRARAAAAPPASAPAAAVADFIAGRGPARRPAATAAAAPAGTSLELSPRPAAPTAPAAPAFVPRRPSPDGATVLTRRRPTVLLNRLQSAIGALRIQGLWPPHSARLGCAFQLHSGRCTVVWPGGVPGRVDPLTLTANGESQTVTLDLLRCRELDRAILVAACDSAVPWTGTLLLTTYGGSRVEVPLDGPPAPGVLVLMSLYNLSGEYVVRAEWEHIAGSMRDAATAYGFDRISWYDGDTAIS</sequence>
<organism evidence="2 3">
    <name type="scientific">Spirilliplanes yamanashiensis</name>
    <dbReference type="NCBI Taxonomy" id="42233"/>
    <lineage>
        <taxon>Bacteria</taxon>
        <taxon>Bacillati</taxon>
        <taxon>Actinomycetota</taxon>
        <taxon>Actinomycetes</taxon>
        <taxon>Micromonosporales</taxon>
        <taxon>Micromonosporaceae</taxon>
        <taxon>Spirilliplanes</taxon>
    </lineage>
</organism>
<dbReference type="AlphaFoldDB" id="A0A8J4DJA0"/>
<keyword evidence="3" id="KW-1185">Reference proteome</keyword>
<feature type="compositionally biased region" description="Low complexity" evidence="1">
    <location>
        <begin position="22"/>
        <end position="31"/>
    </location>
</feature>
<proteinExistence type="predicted"/>
<comment type="caution">
    <text evidence="2">The sequence shown here is derived from an EMBL/GenBank/DDBJ whole genome shotgun (WGS) entry which is preliminary data.</text>
</comment>
<gene>
    <name evidence="2" type="ORF">Sya03_24860</name>
</gene>